<dbReference type="RefSeq" id="WP_150863750.1">
    <property type="nucleotide sequence ID" value="NZ_VYXP01000004.1"/>
</dbReference>
<dbReference type="InterPro" id="IPR010982">
    <property type="entry name" value="Lambda_DNA-bd_dom_sf"/>
</dbReference>
<evidence type="ECO:0000313" key="2">
    <source>
        <dbReference type="Proteomes" id="UP000325372"/>
    </source>
</evidence>
<proteinExistence type="predicted"/>
<comment type="caution">
    <text evidence="1">The sequence shown here is derived from an EMBL/GenBank/DDBJ whole genome shotgun (WGS) entry which is preliminary data.</text>
</comment>
<dbReference type="AlphaFoldDB" id="A0A5N0TAJ7"/>
<dbReference type="GO" id="GO:0003677">
    <property type="term" value="F:DNA binding"/>
    <property type="evidence" value="ECO:0007669"/>
    <property type="project" value="InterPro"/>
</dbReference>
<name>A0A5N0TAJ7_9GAMM</name>
<dbReference type="InterPro" id="IPR001387">
    <property type="entry name" value="Cro/C1-type_HTH"/>
</dbReference>
<organism evidence="1 2">
    <name type="scientific">Marinihelvus fidelis</name>
    <dbReference type="NCBI Taxonomy" id="2613842"/>
    <lineage>
        <taxon>Bacteria</taxon>
        <taxon>Pseudomonadati</taxon>
        <taxon>Pseudomonadota</taxon>
        <taxon>Gammaproteobacteria</taxon>
        <taxon>Chromatiales</taxon>
        <taxon>Wenzhouxiangellaceae</taxon>
        <taxon>Marinihelvus</taxon>
    </lineage>
</organism>
<keyword evidence="2" id="KW-1185">Reference proteome</keyword>
<dbReference type="EMBL" id="VYXP01000004">
    <property type="protein sequence ID" value="KAA9131960.1"/>
    <property type="molecule type" value="Genomic_DNA"/>
</dbReference>
<reference evidence="1 2" key="1">
    <citation type="submission" date="2019-09" db="EMBL/GenBank/DDBJ databases">
        <title>Wenzhouxiangella sp. Genome sequencing and assembly.</title>
        <authorList>
            <person name="Zhang R."/>
        </authorList>
    </citation>
    <scope>NUCLEOTIDE SEQUENCE [LARGE SCALE GENOMIC DNA]</scope>
    <source>
        <strain evidence="1 2">W260</strain>
    </source>
</reference>
<accession>A0A5N0TAJ7</accession>
<gene>
    <name evidence="1" type="ORF">F3N42_07240</name>
</gene>
<dbReference type="Proteomes" id="UP000325372">
    <property type="component" value="Unassembled WGS sequence"/>
</dbReference>
<protein>
    <submittedName>
        <fullName evidence="1">Uncharacterized protein</fullName>
    </submittedName>
</protein>
<dbReference type="Gene3D" id="1.10.260.40">
    <property type="entry name" value="lambda repressor-like DNA-binding domains"/>
    <property type="match status" value="1"/>
</dbReference>
<dbReference type="SUPFAM" id="SSF47413">
    <property type="entry name" value="lambda repressor-like DNA-binding domains"/>
    <property type="match status" value="1"/>
</dbReference>
<evidence type="ECO:0000313" key="1">
    <source>
        <dbReference type="EMBL" id="KAA9131960.1"/>
    </source>
</evidence>
<sequence>MNIKELIDVAKKRQNIPSDLQLSKALGVSSQTVYNWRDGVSFPTPSHAYKLAEMAGVDPAGVITDVLAKAEKNPDVKKVFEAIQKCVTAAAAAIVLTALPVSESTASSKSMIYQEYTLCAVDVRRFSTAIGTTRPSGAATPRRPATHR</sequence>
<dbReference type="CDD" id="cd00093">
    <property type="entry name" value="HTH_XRE"/>
    <property type="match status" value="1"/>
</dbReference>